<sequence length="148" mass="15541">MDDAGLRRIFEGVSGIAVVGWSPKPERPSHRVAEVLRNWGYLVVPVNPGAAGQPFHDQAVCGSLAEVGARYGARVQMLDVFRRGEAVPAEVAAALSALPGLAVVWMQLGVVSPQAAAQAEAAGLEVVMDRCPAIELPRLYPEGVVSSS</sequence>
<dbReference type="InterPro" id="IPR036291">
    <property type="entry name" value="NAD(P)-bd_dom_sf"/>
</dbReference>
<dbReference type="Gene3D" id="3.40.50.720">
    <property type="entry name" value="NAD(P)-binding Rossmann-like Domain"/>
    <property type="match status" value="1"/>
</dbReference>
<protein>
    <submittedName>
        <fullName evidence="2">CoA-binding protein</fullName>
    </submittedName>
</protein>
<dbReference type="EMBL" id="WUMU01000001">
    <property type="protein sequence ID" value="MXN16306.1"/>
    <property type="molecule type" value="Genomic_DNA"/>
</dbReference>
<keyword evidence="3" id="KW-1185">Reference proteome</keyword>
<dbReference type="RefSeq" id="WP_160890854.1">
    <property type="nucleotide sequence ID" value="NZ_WUMU01000001.1"/>
</dbReference>
<reference evidence="2 3" key="1">
    <citation type="submission" date="2019-12" db="EMBL/GenBank/DDBJ databases">
        <authorList>
            <person name="Li M."/>
        </authorList>
    </citation>
    <scope>NUCLEOTIDE SEQUENCE [LARGE SCALE GENOMIC DNA]</scope>
    <source>
        <strain evidence="2 3">GBMRC 2024</strain>
    </source>
</reference>
<dbReference type="InterPro" id="IPR003781">
    <property type="entry name" value="CoA-bd"/>
</dbReference>
<comment type="caution">
    <text evidence="2">The sequence shown here is derived from an EMBL/GenBank/DDBJ whole genome shotgun (WGS) entry which is preliminary data.</text>
</comment>
<dbReference type="Proteomes" id="UP000477911">
    <property type="component" value="Unassembled WGS sequence"/>
</dbReference>
<evidence type="ECO:0000313" key="3">
    <source>
        <dbReference type="Proteomes" id="UP000477911"/>
    </source>
</evidence>
<dbReference type="SUPFAM" id="SSF51735">
    <property type="entry name" value="NAD(P)-binding Rossmann-fold domains"/>
    <property type="match status" value="1"/>
</dbReference>
<dbReference type="SMART" id="SM00881">
    <property type="entry name" value="CoA_binding"/>
    <property type="match status" value="1"/>
</dbReference>
<accession>A0A6L7FYB7</accession>
<dbReference type="PANTHER" id="PTHR33303">
    <property type="entry name" value="CYTOPLASMIC PROTEIN-RELATED"/>
    <property type="match status" value="1"/>
</dbReference>
<proteinExistence type="predicted"/>
<gene>
    <name evidence="2" type="ORF">GR170_00545</name>
</gene>
<evidence type="ECO:0000259" key="1">
    <source>
        <dbReference type="SMART" id="SM00881"/>
    </source>
</evidence>
<dbReference type="Pfam" id="PF13380">
    <property type="entry name" value="CoA_binding_2"/>
    <property type="match status" value="1"/>
</dbReference>
<evidence type="ECO:0000313" key="2">
    <source>
        <dbReference type="EMBL" id="MXN16306.1"/>
    </source>
</evidence>
<name>A0A6L7FYB7_9RHOB</name>
<dbReference type="AlphaFoldDB" id="A0A6L7FYB7"/>
<feature type="domain" description="CoA-binding" evidence="1">
    <location>
        <begin position="9"/>
        <end position="110"/>
    </location>
</feature>
<organism evidence="2 3">
    <name type="scientific">Pseudooceanicola albus</name>
    <dbReference type="NCBI Taxonomy" id="2692189"/>
    <lineage>
        <taxon>Bacteria</taxon>
        <taxon>Pseudomonadati</taxon>
        <taxon>Pseudomonadota</taxon>
        <taxon>Alphaproteobacteria</taxon>
        <taxon>Rhodobacterales</taxon>
        <taxon>Paracoccaceae</taxon>
        <taxon>Pseudooceanicola</taxon>
    </lineage>
</organism>
<dbReference type="PANTHER" id="PTHR33303:SF2">
    <property type="entry name" value="COA-BINDING DOMAIN-CONTAINING PROTEIN"/>
    <property type="match status" value="1"/>
</dbReference>